<evidence type="ECO:0000256" key="3">
    <source>
        <dbReference type="ARBA" id="ARBA00023136"/>
    </source>
</evidence>
<feature type="transmembrane region" description="Helical" evidence="5">
    <location>
        <begin position="414"/>
        <end position="433"/>
    </location>
</feature>
<sequence length="464" mass="50057">MLDREHTVAEPGYSRWMVPPAALCIHLCIGQAYALSVFNLPMTRLLGITKSAPDDWKLTDLGWIFSIAIVCLGLSAALFGRWVEEGGPRRAMFTAGLCWGGGFLVSALGIYVHNLWLVYLGYGVLGGCGLGLGYISPVSTLIKWFPDRPGMATGMAIMGFGGGAFIASPLSVWLMAKFSTPTHVGVAEAFIVLGIVYFLFMMVGAAIVRVPAPGWKPEGYVAPVVAQKLITRNDVYVYNAIKTPQFWLIWWVLCLNVTAGIGVLGQASAMSQEMFPGQVTAVAAAGFVGLLSLFNMLGRFFWASISDVIGRKNTYSCFFAIGLVLYCLVPWTGAIGSVALFVACFVVIMSMYGGGFATVPAYLKDMFGTRYVGAIHGVLLTAWSAAGVFGPVLVNYIRQYQIDHGVPKAQAYNTTMYIMAGLLVVGFICNLIIKAVHARHHMDDTESPRHPASTPTRNASPELA</sequence>
<dbReference type="AlphaFoldDB" id="A0A0D7EEG9"/>
<name>A0A0D7EEG9_RHOPL</name>
<evidence type="ECO:0000256" key="5">
    <source>
        <dbReference type="SAM" id="Phobius"/>
    </source>
</evidence>
<feature type="transmembrane region" description="Helical" evidence="5">
    <location>
        <begin position="338"/>
        <end position="359"/>
    </location>
</feature>
<keyword evidence="3 5" id="KW-0472">Membrane</keyword>
<feature type="transmembrane region" description="Helical" evidence="5">
    <location>
        <begin position="186"/>
        <end position="208"/>
    </location>
</feature>
<evidence type="ECO:0000256" key="4">
    <source>
        <dbReference type="SAM" id="MobiDB-lite"/>
    </source>
</evidence>
<dbReference type="EMBL" id="JXXE01000468">
    <property type="protein sequence ID" value="KIZ39041.1"/>
    <property type="molecule type" value="Genomic_DNA"/>
</dbReference>
<keyword evidence="1 5" id="KW-0812">Transmembrane</keyword>
<evidence type="ECO:0000313" key="7">
    <source>
        <dbReference type="EMBL" id="KIZ39041.1"/>
    </source>
</evidence>
<feature type="domain" description="Major facilitator superfamily (MFS) profile" evidence="6">
    <location>
        <begin position="1"/>
        <end position="438"/>
    </location>
</feature>
<dbReference type="SUPFAM" id="SSF103473">
    <property type="entry name" value="MFS general substrate transporter"/>
    <property type="match status" value="1"/>
</dbReference>
<feature type="transmembrane region" description="Helical" evidence="5">
    <location>
        <begin position="314"/>
        <end position="332"/>
    </location>
</feature>
<dbReference type="OrthoDB" id="9793415at2"/>
<dbReference type="InterPro" id="IPR036259">
    <property type="entry name" value="MFS_trans_sf"/>
</dbReference>
<feature type="region of interest" description="Disordered" evidence="4">
    <location>
        <begin position="443"/>
        <end position="464"/>
    </location>
</feature>
<dbReference type="CDD" id="cd17353">
    <property type="entry name" value="MFS_OFA_like"/>
    <property type="match status" value="1"/>
</dbReference>
<dbReference type="PANTHER" id="PTHR11360">
    <property type="entry name" value="MONOCARBOXYLATE TRANSPORTER"/>
    <property type="match status" value="1"/>
</dbReference>
<dbReference type="PANTHER" id="PTHR11360:SF317">
    <property type="entry name" value="MAJOR FACILITATOR SUPERFAMILY (MFS) PROFILE DOMAIN-CONTAINING PROTEIN-RELATED"/>
    <property type="match status" value="1"/>
</dbReference>
<dbReference type="InterPro" id="IPR050327">
    <property type="entry name" value="Proton-linked_MCT"/>
</dbReference>
<feature type="transmembrane region" description="Helical" evidence="5">
    <location>
        <begin position="371"/>
        <end position="394"/>
    </location>
</feature>
<comment type="caution">
    <text evidence="7">The sequence shown here is derived from an EMBL/GenBank/DDBJ whole genome shotgun (WGS) entry which is preliminary data.</text>
</comment>
<reference evidence="7 8" key="1">
    <citation type="submission" date="2014-11" db="EMBL/GenBank/DDBJ databases">
        <title>Genomics and ecophysiology of heterotrophic nitrogen fixing bacteria isolated from estuarine surface water.</title>
        <authorList>
            <person name="Bentzon-Tilia M."/>
            <person name="Severin I."/>
            <person name="Hansen L.H."/>
            <person name="Riemann L."/>
        </authorList>
    </citation>
    <scope>NUCLEOTIDE SEQUENCE [LARGE SCALE GENOMIC DNA]</scope>
    <source>
        <strain evidence="7 8">BAL398</strain>
    </source>
</reference>
<dbReference type="Gene3D" id="1.20.1250.20">
    <property type="entry name" value="MFS general substrate transporter like domains"/>
    <property type="match status" value="2"/>
</dbReference>
<feature type="transmembrane region" description="Helical" evidence="5">
    <location>
        <begin position="281"/>
        <end position="302"/>
    </location>
</feature>
<keyword evidence="2 5" id="KW-1133">Transmembrane helix</keyword>
<feature type="transmembrane region" description="Helical" evidence="5">
    <location>
        <begin position="154"/>
        <end position="174"/>
    </location>
</feature>
<feature type="transmembrane region" description="Helical" evidence="5">
    <location>
        <begin position="248"/>
        <end position="269"/>
    </location>
</feature>
<dbReference type="InterPro" id="IPR020846">
    <property type="entry name" value="MFS_dom"/>
</dbReference>
<evidence type="ECO:0000256" key="1">
    <source>
        <dbReference type="ARBA" id="ARBA00022692"/>
    </source>
</evidence>
<dbReference type="Proteomes" id="UP000032515">
    <property type="component" value="Unassembled WGS sequence"/>
</dbReference>
<feature type="transmembrane region" description="Helical" evidence="5">
    <location>
        <begin position="61"/>
        <end position="79"/>
    </location>
</feature>
<proteinExistence type="predicted"/>
<dbReference type="InterPro" id="IPR011701">
    <property type="entry name" value="MFS"/>
</dbReference>
<evidence type="ECO:0000313" key="8">
    <source>
        <dbReference type="Proteomes" id="UP000032515"/>
    </source>
</evidence>
<dbReference type="PATRIC" id="fig|1076.23.peg.5085"/>
<organism evidence="7 8">
    <name type="scientific">Rhodopseudomonas palustris</name>
    <dbReference type="NCBI Taxonomy" id="1076"/>
    <lineage>
        <taxon>Bacteria</taxon>
        <taxon>Pseudomonadati</taxon>
        <taxon>Pseudomonadota</taxon>
        <taxon>Alphaproteobacteria</taxon>
        <taxon>Hyphomicrobiales</taxon>
        <taxon>Nitrobacteraceae</taxon>
        <taxon>Rhodopseudomonas</taxon>
    </lineage>
</organism>
<feature type="transmembrane region" description="Helical" evidence="5">
    <location>
        <begin position="119"/>
        <end position="142"/>
    </location>
</feature>
<feature type="compositionally biased region" description="Polar residues" evidence="4">
    <location>
        <begin position="453"/>
        <end position="464"/>
    </location>
</feature>
<dbReference type="PROSITE" id="PS50850">
    <property type="entry name" value="MFS"/>
    <property type="match status" value="1"/>
</dbReference>
<accession>A0A0D7EEG9</accession>
<dbReference type="GO" id="GO:0022857">
    <property type="term" value="F:transmembrane transporter activity"/>
    <property type="evidence" value="ECO:0007669"/>
    <property type="project" value="InterPro"/>
</dbReference>
<evidence type="ECO:0000256" key="2">
    <source>
        <dbReference type="ARBA" id="ARBA00022989"/>
    </source>
</evidence>
<feature type="transmembrane region" description="Helical" evidence="5">
    <location>
        <begin position="91"/>
        <end position="113"/>
    </location>
</feature>
<gene>
    <name evidence="7" type="ORF">OO17_21670</name>
</gene>
<dbReference type="Pfam" id="PF07690">
    <property type="entry name" value="MFS_1"/>
    <property type="match status" value="1"/>
</dbReference>
<evidence type="ECO:0000259" key="6">
    <source>
        <dbReference type="PROSITE" id="PS50850"/>
    </source>
</evidence>
<protein>
    <submittedName>
        <fullName evidence="7">MFS transporter</fullName>
    </submittedName>
</protein>
<feature type="transmembrane region" description="Helical" evidence="5">
    <location>
        <begin position="21"/>
        <end position="41"/>
    </location>
</feature>